<dbReference type="PROSITE" id="PS00028">
    <property type="entry name" value="ZINC_FINGER_C2H2_1"/>
    <property type="match status" value="1"/>
</dbReference>
<reference evidence="3 4" key="1">
    <citation type="submission" date="2020-01" db="EMBL/GenBank/DDBJ databases">
        <authorList>
            <person name="Gulvik C.A."/>
            <person name="Batra D.G."/>
        </authorList>
    </citation>
    <scope>NUCLEOTIDE SEQUENCE [LARGE SCALE GENOMIC DNA]</scope>
    <source>
        <strain evidence="3 4">W9323</strain>
    </source>
</reference>
<sequence length="187" mass="21655">MSFLSDLKNKLEKGIESTSNKSKKVLDMSWLTLSIRGKKETEEQMYTRLGKEVYMLWEREKKVELTSQTKETLEKIDDLRNTIAEMEETLADLKRRAAAHFKSSDSSDQTPSRSHQSKGQEEQRASVEPASKAFNKSRELPISTEKKEREEDLDWGELQAIFVCPHCGNRVEEDTEVCPHCKKHVYD</sequence>
<accession>A0A7D4CP15</accession>
<feature type="domain" description="C2H2-type" evidence="2">
    <location>
        <begin position="164"/>
        <end position="184"/>
    </location>
</feature>
<feature type="region of interest" description="Disordered" evidence="1">
    <location>
        <begin position="94"/>
        <end position="152"/>
    </location>
</feature>
<dbReference type="EMBL" id="CP048104">
    <property type="protein sequence ID" value="QKG85158.1"/>
    <property type="molecule type" value="Genomic_DNA"/>
</dbReference>
<gene>
    <name evidence="3" type="ORF">GXN76_12215</name>
</gene>
<protein>
    <submittedName>
        <fullName evidence="3">Zinc ribbon domain-containing protein</fullName>
    </submittedName>
</protein>
<dbReference type="Proteomes" id="UP000503088">
    <property type="component" value="Chromosome"/>
</dbReference>
<dbReference type="InterPro" id="IPR013087">
    <property type="entry name" value="Znf_C2H2_type"/>
</dbReference>
<evidence type="ECO:0000259" key="2">
    <source>
        <dbReference type="PROSITE" id="PS00028"/>
    </source>
</evidence>
<evidence type="ECO:0000256" key="1">
    <source>
        <dbReference type="SAM" id="MobiDB-lite"/>
    </source>
</evidence>
<proteinExistence type="predicted"/>
<evidence type="ECO:0000313" key="4">
    <source>
        <dbReference type="Proteomes" id="UP000503088"/>
    </source>
</evidence>
<name>A0A7D4CP15_9BACL</name>
<dbReference type="AlphaFoldDB" id="A0A7D4CP15"/>
<organism evidence="3 4">
    <name type="scientific">Kroppenstedtia pulmonis</name>
    <dbReference type="NCBI Taxonomy" id="1380685"/>
    <lineage>
        <taxon>Bacteria</taxon>
        <taxon>Bacillati</taxon>
        <taxon>Bacillota</taxon>
        <taxon>Bacilli</taxon>
        <taxon>Bacillales</taxon>
        <taxon>Thermoactinomycetaceae</taxon>
        <taxon>Kroppenstedtia</taxon>
    </lineage>
</organism>
<dbReference type="RefSeq" id="WP_173223548.1">
    <property type="nucleotide sequence ID" value="NZ_CP048104.1"/>
</dbReference>
<dbReference type="KEGG" id="kpul:GXN76_12215"/>
<feature type="compositionally biased region" description="Basic and acidic residues" evidence="1">
    <location>
        <begin position="136"/>
        <end position="150"/>
    </location>
</feature>
<keyword evidence="4" id="KW-1185">Reference proteome</keyword>
<evidence type="ECO:0000313" key="3">
    <source>
        <dbReference type="EMBL" id="QKG85158.1"/>
    </source>
</evidence>